<evidence type="ECO:0000313" key="3">
    <source>
        <dbReference type="Proteomes" id="UP000248553"/>
    </source>
</evidence>
<reference evidence="3" key="1">
    <citation type="submission" date="2018-05" db="EMBL/GenBank/DDBJ databases">
        <authorList>
            <person name="Nie L."/>
        </authorList>
    </citation>
    <scope>NUCLEOTIDE SEQUENCE [LARGE SCALE GENOMIC DNA]</scope>
    <source>
        <strain evidence="3">NL</strain>
    </source>
</reference>
<evidence type="ECO:0000256" key="1">
    <source>
        <dbReference type="SAM" id="SignalP"/>
    </source>
</evidence>
<keyword evidence="3" id="KW-1185">Reference proteome</keyword>
<comment type="caution">
    <text evidence="2">The sequence shown here is derived from an EMBL/GenBank/DDBJ whole genome shotgun (WGS) entry which is preliminary data.</text>
</comment>
<gene>
    <name evidence="2" type="ORF">DLM85_22635</name>
</gene>
<proteinExistence type="predicted"/>
<sequence>MKLLLQTAALMSLLLIGTGRAATAQEPAGQPVCLDQVAACVYLVRVSNPTQLPSRLQLVRATDGAVLYEQASAAPAFGQKLNVGHLADGRYAVVVKLGPATHRFALDLHTTQTRSARLISLATPAR</sequence>
<dbReference type="RefSeq" id="WP_111480465.1">
    <property type="nucleotide sequence ID" value="NZ_QHKM01000012.1"/>
</dbReference>
<dbReference type="Proteomes" id="UP000248553">
    <property type="component" value="Unassembled WGS sequence"/>
</dbReference>
<dbReference type="AlphaFoldDB" id="A0A328BC69"/>
<dbReference type="EMBL" id="QHKM01000012">
    <property type="protein sequence ID" value="RAK62668.1"/>
    <property type="molecule type" value="Genomic_DNA"/>
</dbReference>
<feature type="chain" id="PRO_5016413201" evidence="1">
    <location>
        <begin position="22"/>
        <end position="126"/>
    </location>
</feature>
<accession>A0A328BC69</accession>
<feature type="signal peptide" evidence="1">
    <location>
        <begin position="1"/>
        <end position="21"/>
    </location>
</feature>
<protein>
    <submittedName>
        <fullName evidence="2">Uncharacterized protein</fullName>
    </submittedName>
</protein>
<dbReference type="OrthoDB" id="883498at2"/>
<name>A0A328BC69_9BACT</name>
<evidence type="ECO:0000313" key="2">
    <source>
        <dbReference type="EMBL" id="RAK62668.1"/>
    </source>
</evidence>
<organism evidence="2 3">
    <name type="scientific">Hymenobacter edaphi</name>
    <dbReference type="NCBI Taxonomy" id="2211146"/>
    <lineage>
        <taxon>Bacteria</taxon>
        <taxon>Pseudomonadati</taxon>
        <taxon>Bacteroidota</taxon>
        <taxon>Cytophagia</taxon>
        <taxon>Cytophagales</taxon>
        <taxon>Hymenobacteraceae</taxon>
        <taxon>Hymenobacter</taxon>
    </lineage>
</organism>
<keyword evidence="1" id="KW-0732">Signal</keyword>